<comment type="caution">
    <text evidence="3">The sequence shown here is derived from an EMBL/GenBank/DDBJ whole genome shotgun (WGS) entry which is preliminary data.</text>
</comment>
<feature type="region of interest" description="Disordered" evidence="1">
    <location>
        <begin position="1"/>
        <end position="30"/>
    </location>
</feature>
<name>A0A6B3BPI5_9ACTN</name>
<dbReference type="Pfam" id="PF01869">
    <property type="entry name" value="BcrAD_BadFG"/>
    <property type="match status" value="1"/>
</dbReference>
<dbReference type="RefSeq" id="WP_164313706.1">
    <property type="nucleotide sequence ID" value="NZ_JAAGLU010000007.1"/>
</dbReference>
<gene>
    <name evidence="3" type="ORF">G3I71_10625</name>
</gene>
<evidence type="ECO:0000259" key="2">
    <source>
        <dbReference type="Pfam" id="PF01869"/>
    </source>
</evidence>
<feature type="compositionally biased region" description="Polar residues" evidence="1">
    <location>
        <begin position="1"/>
        <end position="12"/>
    </location>
</feature>
<evidence type="ECO:0000256" key="1">
    <source>
        <dbReference type="SAM" id="MobiDB-lite"/>
    </source>
</evidence>
<dbReference type="SUPFAM" id="SSF53067">
    <property type="entry name" value="Actin-like ATPase domain"/>
    <property type="match status" value="2"/>
</dbReference>
<dbReference type="AlphaFoldDB" id="A0A6B3BPI5"/>
<accession>A0A6B3BPI5</accession>
<dbReference type="Gene3D" id="3.30.420.40">
    <property type="match status" value="1"/>
</dbReference>
<dbReference type="InterPro" id="IPR052519">
    <property type="entry name" value="Euk-type_GlcNAc_Kinase"/>
</dbReference>
<feature type="domain" description="ATPase BadF/BadG/BcrA/BcrD type" evidence="2">
    <location>
        <begin position="36"/>
        <end position="347"/>
    </location>
</feature>
<dbReference type="InterPro" id="IPR043129">
    <property type="entry name" value="ATPase_NBD"/>
</dbReference>
<evidence type="ECO:0000313" key="3">
    <source>
        <dbReference type="EMBL" id="NEC86267.1"/>
    </source>
</evidence>
<dbReference type="PANTHER" id="PTHR43190">
    <property type="entry name" value="N-ACETYL-D-GLUCOSAMINE KINASE"/>
    <property type="match status" value="1"/>
</dbReference>
<reference evidence="3" key="1">
    <citation type="submission" date="2020-01" db="EMBL/GenBank/DDBJ databases">
        <title>Insect and environment-associated Actinomycetes.</title>
        <authorList>
            <person name="Currrie C."/>
            <person name="Chevrette M."/>
            <person name="Carlson C."/>
            <person name="Stubbendieck R."/>
            <person name="Wendt-Pienkowski E."/>
        </authorList>
    </citation>
    <scope>NUCLEOTIDE SEQUENCE</scope>
    <source>
        <strain evidence="3">SID12501</strain>
    </source>
</reference>
<sequence>MSNELNQDSSPDSGRDSRQESGPGEHGVPAAGALVVGVDAGGTRTRAVLASASDGRTFGEGVAGPGNALTVPVPQLTEHLVEALARAVPEPDRPRVVAVAGGFAGAAGTADEPGRVNALTALTEALRRLGIRIPAREIRICSDIEAAFAAAPDTPVPPADGLALVAGTGAVAMRITARHCEKTVGGDGWLLGDDGGGFWIGREAVRVALRMADRRGGDTALAAVVGRELGVPVAVLPFEGEVSAYEGQVSAYEGEGGVSTYDGEGAAQQPWTRSAREAYRRYVLPAVMAEPPVRLARFAPLVAGAARAGDALARAILDEAACHLADCVRALEPTPGESVVATGGLLGPEGPLTVPLDRHLSALGLVAHWVPDGSRGAVALARLAQGPTPHLEKRQ</sequence>
<organism evidence="3">
    <name type="scientific">Streptomyces sp. SID12501</name>
    <dbReference type="NCBI Taxonomy" id="2706042"/>
    <lineage>
        <taxon>Bacteria</taxon>
        <taxon>Bacillati</taxon>
        <taxon>Actinomycetota</taxon>
        <taxon>Actinomycetes</taxon>
        <taxon>Kitasatosporales</taxon>
        <taxon>Streptomycetaceae</taxon>
        <taxon>Streptomyces</taxon>
    </lineage>
</organism>
<dbReference type="InterPro" id="IPR002731">
    <property type="entry name" value="ATPase_BadF"/>
</dbReference>
<dbReference type="PANTHER" id="PTHR43190:SF3">
    <property type="entry name" value="N-ACETYL-D-GLUCOSAMINE KINASE"/>
    <property type="match status" value="1"/>
</dbReference>
<protein>
    <submittedName>
        <fullName evidence="3">ATPase</fullName>
    </submittedName>
</protein>
<dbReference type="EMBL" id="JAAGLU010000007">
    <property type="protein sequence ID" value="NEC86267.1"/>
    <property type="molecule type" value="Genomic_DNA"/>
</dbReference>
<proteinExistence type="predicted"/>